<dbReference type="Proteomes" id="UP000027222">
    <property type="component" value="Unassembled WGS sequence"/>
</dbReference>
<name>A0A067SZ94_GALM3</name>
<protein>
    <submittedName>
        <fullName evidence="1">Uncharacterized protein</fullName>
    </submittedName>
</protein>
<proteinExistence type="predicted"/>
<keyword evidence="2" id="KW-1185">Reference proteome</keyword>
<dbReference type="EMBL" id="KL142381">
    <property type="protein sequence ID" value="KDR75387.1"/>
    <property type="molecule type" value="Genomic_DNA"/>
</dbReference>
<sequence length="100" mass="11099">MSNKPKSSSKPLPLSDVLRDLAILRSFGLDLPDVFKSTTETNRDSSDSSVQQSVSTSYEFVQAARAALRLRDSGKLDSQGNAIEQVRHKYEEVWNGLQAK</sequence>
<evidence type="ECO:0000313" key="1">
    <source>
        <dbReference type="EMBL" id="KDR75387.1"/>
    </source>
</evidence>
<reference evidence="2" key="1">
    <citation type="journal article" date="2014" name="Proc. Natl. Acad. Sci. U.S.A.">
        <title>Extensive sampling of basidiomycete genomes demonstrates inadequacy of the white-rot/brown-rot paradigm for wood decay fungi.</title>
        <authorList>
            <person name="Riley R."/>
            <person name="Salamov A.A."/>
            <person name="Brown D.W."/>
            <person name="Nagy L.G."/>
            <person name="Floudas D."/>
            <person name="Held B.W."/>
            <person name="Levasseur A."/>
            <person name="Lombard V."/>
            <person name="Morin E."/>
            <person name="Otillar R."/>
            <person name="Lindquist E.A."/>
            <person name="Sun H."/>
            <person name="LaButti K.M."/>
            <person name="Schmutz J."/>
            <person name="Jabbour D."/>
            <person name="Luo H."/>
            <person name="Baker S.E."/>
            <person name="Pisabarro A.G."/>
            <person name="Walton J.D."/>
            <person name="Blanchette R.A."/>
            <person name="Henrissat B."/>
            <person name="Martin F."/>
            <person name="Cullen D."/>
            <person name="Hibbett D.S."/>
            <person name="Grigoriev I.V."/>
        </authorList>
    </citation>
    <scope>NUCLEOTIDE SEQUENCE [LARGE SCALE GENOMIC DNA]</scope>
    <source>
        <strain evidence="2">CBS 339.88</strain>
    </source>
</reference>
<evidence type="ECO:0000313" key="2">
    <source>
        <dbReference type="Proteomes" id="UP000027222"/>
    </source>
</evidence>
<dbReference type="AlphaFoldDB" id="A0A067SZ94"/>
<organism evidence="1 2">
    <name type="scientific">Galerina marginata (strain CBS 339.88)</name>
    <dbReference type="NCBI Taxonomy" id="685588"/>
    <lineage>
        <taxon>Eukaryota</taxon>
        <taxon>Fungi</taxon>
        <taxon>Dikarya</taxon>
        <taxon>Basidiomycota</taxon>
        <taxon>Agaricomycotina</taxon>
        <taxon>Agaricomycetes</taxon>
        <taxon>Agaricomycetidae</taxon>
        <taxon>Agaricales</taxon>
        <taxon>Agaricineae</taxon>
        <taxon>Strophariaceae</taxon>
        <taxon>Galerina</taxon>
    </lineage>
</organism>
<accession>A0A067SZ94</accession>
<dbReference type="OrthoDB" id="3227556at2759"/>
<dbReference type="HOGENOM" id="CLU_169800_0_0_1"/>
<gene>
    <name evidence="1" type="ORF">GALMADRAFT_249433</name>
</gene>